<keyword evidence="16" id="KW-1185">Reference proteome</keyword>
<evidence type="ECO:0000256" key="6">
    <source>
        <dbReference type="ARBA" id="ARBA00022723"/>
    </source>
</evidence>
<evidence type="ECO:0000313" key="16">
    <source>
        <dbReference type="Proteomes" id="UP001044222"/>
    </source>
</evidence>
<dbReference type="InterPro" id="IPR036047">
    <property type="entry name" value="F-box-like_dom_sf"/>
</dbReference>
<keyword evidence="6" id="KW-0479">Metal-binding</keyword>
<dbReference type="InterPro" id="IPR044064">
    <property type="entry name" value="ZF_ZBR"/>
</dbReference>
<dbReference type="EMBL" id="JAFIRN010000018">
    <property type="protein sequence ID" value="KAG5831486.1"/>
    <property type="molecule type" value="Genomic_DNA"/>
</dbReference>
<keyword evidence="5" id="KW-0132">Cell division</keyword>
<evidence type="ECO:0000256" key="5">
    <source>
        <dbReference type="ARBA" id="ARBA00022618"/>
    </source>
</evidence>
<gene>
    <name evidence="15" type="ORF">ANANG_G00304210</name>
</gene>
<dbReference type="GO" id="GO:0007088">
    <property type="term" value="P:regulation of mitotic nuclear division"/>
    <property type="evidence" value="ECO:0007669"/>
    <property type="project" value="InterPro"/>
</dbReference>
<accession>A0A9D3LJR5</accession>
<sequence>MGLEHVDVLQGLLKRDMKHLLTRILLLLGDGDLVSCKKVSRTWRKIISGDPRAQRRCKEAEQRLWDSRQNGPLLTRDVNPSRSAFSHVQLLASIPIQKPSGQDQTSSRKSRFREFQEIGSTVRQDEGLKPCRVCGSPARFSPAACRAACTRRSCGFVCCTLCQAQYHGSSACRLGVSRNPGQSKPCLLVGSAQSKRNVRRL</sequence>
<keyword evidence="10" id="KW-0862">Zinc</keyword>
<organism evidence="15 16">
    <name type="scientific">Anguilla anguilla</name>
    <name type="common">European freshwater eel</name>
    <name type="synonym">Muraena anguilla</name>
    <dbReference type="NCBI Taxonomy" id="7936"/>
    <lineage>
        <taxon>Eukaryota</taxon>
        <taxon>Metazoa</taxon>
        <taxon>Chordata</taxon>
        <taxon>Craniata</taxon>
        <taxon>Vertebrata</taxon>
        <taxon>Euteleostomi</taxon>
        <taxon>Actinopterygii</taxon>
        <taxon>Neopterygii</taxon>
        <taxon>Teleostei</taxon>
        <taxon>Anguilliformes</taxon>
        <taxon>Anguillidae</taxon>
        <taxon>Anguilla</taxon>
    </lineage>
</organism>
<dbReference type="PANTHER" id="PTHR15493:SF8">
    <property type="entry name" value="F-BOX ONLY PROTEIN 5"/>
    <property type="match status" value="1"/>
</dbReference>
<evidence type="ECO:0000256" key="7">
    <source>
        <dbReference type="ARBA" id="ARBA00022771"/>
    </source>
</evidence>
<protein>
    <recommendedName>
        <fullName evidence="14">ZBR-type domain-containing protein</fullName>
    </recommendedName>
</protein>
<evidence type="ECO:0000256" key="2">
    <source>
        <dbReference type="ARBA" id="ARBA00004496"/>
    </source>
</evidence>
<reference evidence="15" key="1">
    <citation type="submission" date="2021-01" db="EMBL/GenBank/DDBJ databases">
        <title>A chromosome-scale assembly of European eel, Anguilla anguilla.</title>
        <authorList>
            <person name="Henkel C."/>
            <person name="Jong-Raadsen S.A."/>
            <person name="Dufour S."/>
            <person name="Weltzien F.-A."/>
            <person name="Palstra A.P."/>
            <person name="Pelster B."/>
            <person name="Spaink H.P."/>
            <person name="Van Den Thillart G.E."/>
            <person name="Jansen H."/>
            <person name="Zahm M."/>
            <person name="Klopp C."/>
            <person name="Cedric C."/>
            <person name="Louis A."/>
            <person name="Berthelot C."/>
            <person name="Parey E."/>
            <person name="Roest Crollius H."/>
            <person name="Montfort J."/>
            <person name="Robinson-Rechavi M."/>
            <person name="Bucao C."/>
            <person name="Bouchez O."/>
            <person name="Gislard M."/>
            <person name="Lluch J."/>
            <person name="Milhes M."/>
            <person name="Lampietro C."/>
            <person name="Lopez Roques C."/>
            <person name="Donnadieu C."/>
            <person name="Braasch I."/>
            <person name="Desvignes T."/>
            <person name="Postlethwait J."/>
            <person name="Bobe J."/>
            <person name="Guiguen Y."/>
            <person name="Dirks R."/>
        </authorList>
    </citation>
    <scope>NUCLEOTIDE SEQUENCE</scope>
    <source>
        <strain evidence="15">Tag_6206</strain>
        <tissue evidence="15">Liver</tissue>
    </source>
</reference>
<dbReference type="Gene3D" id="1.20.1280.50">
    <property type="match status" value="1"/>
</dbReference>
<dbReference type="GO" id="GO:0051301">
    <property type="term" value="P:cell division"/>
    <property type="evidence" value="ECO:0007669"/>
    <property type="project" value="UniProtKB-KW"/>
</dbReference>
<dbReference type="GO" id="GO:0045835">
    <property type="term" value="P:negative regulation of meiotic nuclear division"/>
    <property type="evidence" value="ECO:0007669"/>
    <property type="project" value="InterPro"/>
</dbReference>
<keyword evidence="11" id="KW-0539">Nucleus</keyword>
<dbReference type="Gene3D" id="2.20.25.20">
    <property type="match status" value="1"/>
</dbReference>
<dbReference type="Proteomes" id="UP001044222">
    <property type="component" value="Chromosome 18"/>
</dbReference>
<keyword evidence="9" id="KW-0833">Ubl conjugation pathway</keyword>
<evidence type="ECO:0000256" key="13">
    <source>
        <dbReference type="PROSITE-ProRule" id="PRU01220"/>
    </source>
</evidence>
<dbReference type="InterPro" id="IPR001810">
    <property type="entry name" value="F-box_dom"/>
</dbReference>
<keyword evidence="12" id="KW-0131">Cell cycle</keyword>
<dbReference type="InterPro" id="IPR047147">
    <property type="entry name" value="FBX5_43"/>
</dbReference>
<comment type="caution">
    <text evidence="15">The sequence shown here is derived from an EMBL/GenBank/DDBJ whole genome shotgun (WGS) entry which is preliminary data.</text>
</comment>
<evidence type="ECO:0000256" key="11">
    <source>
        <dbReference type="ARBA" id="ARBA00023242"/>
    </source>
</evidence>
<keyword evidence="4" id="KW-0963">Cytoplasm</keyword>
<dbReference type="GO" id="GO:0008270">
    <property type="term" value="F:zinc ion binding"/>
    <property type="evidence" value="ECO:0007669"/>
    <property type="project" value="UniProtKB-KW"/>
</dbReference>
<comment type="pathway">
    <text evidence="3">Protein modification; protein ubiquitination.</text>
</comment>
<dbReference type="GO" id="GO:0005634">
    <property type="term" value="C:nucleus"/>
    <property type="evidence" value="ECO:0007669"/>
    <property type="project" value="UniProtKB-SubCell"/>
</dbReference>
<keyword evidence="8" id="KW-0498">Mitosis</keyword>
<dbReference type="PROSITE" id="PS51872">
    <property type="entry name" value="ZF_ZBR"/>
    <property type="match status" value="1"/>
</dbReference>
<dbReference type="AlphaFoldDB" id="A0A9D3LJR5"/>
<evidence type="ECO:0000313" key="15">
    <source>
        <dbReference type="EMBL" id="KAG5831486.1"/>
    </source>
</evidence>
<keyword evidence="7 13" id="KW-0863">Zinc-finger</keyword>
<dbReference type="GO" id="GO:0005737">
    <property type="term" value="C:cytoplasm"/>
    <property type="evidence" value="ECO:0007669"/>
    <property type="project" value="UniProtKB-SubCell"/>
</dbReference>
<evidence type="ECO:0000259" key="14">
    <source>
        <dbReference type="PROSITE" id="PS51872"/>
    </source>
</evidence>
<evidence type="ECO:0000256" key="9">
    <source>
        <dbReference type="ARBA" id="ARBA00022786"/>
    </source>
</evidence>
<evidence type="ECO:0000256" key="8">
    <source>
        <dbReference type="ARBA" id="ARBA00022776"/>
    </source>
</evidence>
<comment type="subcellular location">
    <subcellularLocation>
        <location evidence="2">Cytoplasm</location>
    </subcellularLocation>
    <subcellularLocation>
        <location evidence="1">Nucleus</location>
    </subcellularLocation>
</comment>
<name>A0A9D3LJR5_ANGAN</name>
<dbReference type="SUPFAM" id="SSF81383">
    <property type="entry name" value="F-box domain"/>
    <property type="match status" value="1"/>
</dbReference>
<feature type="domain" description="ZBR-type" evidence="14">
    <location>
        <begin position="127"/>
        <end position="175"/>
    </location>
</feature>
<evidence type="ECO:0000256" key="1">
    <source>
        <dbReference type="ARBA" id="ARBA00004123"/>
    </source>
</evidence>
<dbReference type="Pfam" id="PF00646">
    <property type="entry name" value="F-box"/>
    <property type="match status" value="1"/>
</dbReference>
<evidence type="ECO:0000256" key="3">
    <source>
        <dbReference type="ARBA" id="ARBA00004906"/>
    </source>
</evidence>
<evidence type="ECO:0000256" key="10">
    <source>
        <dbReference type="ARBA" id="ARBA00022833"/>
    </source>
</evidence>
<evidence type="ECO:0000256" key="12">
    <source>
        <dbReference type="ARBA" id="ARBA00023306"/>
    </source>
</evidence>
<evidence type="ECO:0000256" key="4">
    <source>
        <dbReference type="ARBA" id="ARBA00022490"/>
    </source>
</evidence>
<proteinExistence type="predicted"/>
<dbReference type="PANTHER" id="PTHR15493">
    <property type="entry name" value="F-BOX ONLY PROTEIN 5 AND 43"/>
    <property type="match status" value="1"/>
</dbReference>